<reference evidence="1 2" key="1">
    <citation type="journal article" date="2019" name="New Phytol.">
        <title>Comparative genomics reveals unique wood-decay strategies and fruiting body development in the Schizophyllaceae.</title>
        <authorList>
            <person name="Almasi E."/>
            <person name="Sahu N."/>
            <person name="Krizsan K."/>
            <person name="Balint B."/>
            <person name="Kovacs G.M."/>
            <person name="Kiss B."/>
            <person name="Cseklye J."/>
            <person name="Drula E."/>
            <person name="Henrissat B."/>
            <person name="Nagy I."/>
            <person name="Chovatia M."/>
            <person name="Adam C."/>
            <person name="LaButti K."/>
            <person name="Lipzen A."/>
            <person name="Riley R."/>
            <person name="Grigoriev I.V."/>
            <person name="Nagy L.G."/>
        </authorList>
    </citation>
    <scope>NUCLEOTIDE SEQUENCE [LARGE SCALE GENOMIC DNA]</scope>
    <source>
        <strain evidence="1 2">NL-1724</strain>
    </source>
</reference>
<evidence type="ECO:0000313" key="2">
    <source>
        <dbReference type="Proteomes" id="UP000320762"/>
    </source>
</evidence>
<organism evidence="1 2">
    <name type="scientific">Schizophyllum amplum</name>
    <dbReference type="NCBI Taxonomy" id="97359"/>
    <lineage>
        <taxon>Eukaryota</taxon>
        <taxon>Fungi</taxon>
        <taxon>Dikarya</taxon>
        <taxon>Basidiomycota</taxon>
        <taxon>Agaricomycotina</taxon>
        <taxon>Agaricomycetes</taxon>
        <taxon>Agaricomycetidae</taxon>
        <taxon>Agaricales</taxon>
        <taxon>Schizophyllaceae</taxon>
        <taxon>Schizophyllum</taxon>
    </lineage>
</organism>
<keyword evidence="2" id="KW-1185">Reference proteome</keyword>
<evidence type="ECO:0008006" key="3">
    <source>
        <dbReference type="Google" id="ProtNLM"/>
    </source>
</evidence>
<sequence length="772" mass="86259">MEEITPPGKCPVRLCRLPFELQQALAAQLAAEGPHDLDALSQTCDHLKAVLSTHSARALCFREVFDAPALQRRTGWLSAERAAHAPPASPQSLTGIHVRPVHLSGQLQVYYDTIRAPIVNKIPVTDPDADTAMVGAHAMLVLDDGRNASMLNKWGAYEYAIEYILARIRTDRQPRTPEQAARGTCSWPSRDDELTAAFWTLWLLSTPERIAAEPPETTARLMDGLLPYIIIPFRYASGEIPPEYFYPPRGVGPESRYLPQSIATVHGNYPVFPRTQSSAWHYAGYVFDYVQPLLSMVAKLHYFVRLERTPMKISEALASILEEDYPTRLARHRELHGNNPLEPLNVQMTKADINELNANKSTPVPYQAGQGPPPAVLTEPFTKAGLPFTRSMGWDTDGARSIMSRTVHTSFDPASPPSSLAESVRLGLMYRPGTLEGLWLGRMLIPDIRELRPLLDMPERPADSRRLNFLTMQPVVFRLQEFTCGIACDTDGRLPGHDDPRTGWLPPSTRLRVSDDGKHCDAVLNDGRRFRYRSVNEPVDEDNCAGCRTRERVRIEGMERVFSTHGLGLEEQGKCDHCGEERRQPSKDFLYAFGRPPREDDTWEAAYAGQEDSEDEDEETMDVERNADPCAGHRRRVTPPRALKECCHTSSILLVGSTDEHHAAAYYDWVFYGRVRSCDGMVGLLRFPNDHSQYAAHSGFRNHTFFYGYVVGGRNFVGNWRHVFPEGTVGPMVLGENGDIGGGGEGGAEIFWEGPFSCSKVDEPSTADQTAN</sequence>
<comment type="caution">
    <text evidence="1">The sequence shown here is derived from an EMBL/GenBank/DDBJ whole genome shotgun (WGS) entry which is preliminary data.</text>
</comment>
<gene>
    <name evidence="1" type="ORF">BD626DRAFT_533808</name>
</gene>
<dbReference type="AlphaFoldDB" id="A0A550D0S1"/>
<evidence type="ECO:0000313" key="1">
    <source>
        <dbReference type="EMBL" id="TRM70631.1"/>
    </source>
</evidence>
<protein>
    <recommendedName>
        <fullName evidence="3">F-box domain-containing protein</fullName>
    </recommendedName>
</protein>
<dbReference type="EMBL" id="VDMD01000001">
    <property type="protein sequence ID" value="TRM70631.1"/>
    <property type="molecule type" value="Genomic_DNA"/>
</dbReference>
<accession>A0A550D0S1</accession>
<dbReference type="OrthoDB" id="5595695at2759"/>
<dbReference type="Proteomes" id="UP000320762">
    <property type="component" value="Unassembled WGS sequence"/>
</dbReference>
<dbReference type="STRING" id="97359.A0A550D0S1"/>
<name>A0A550D0S1_9AGAR</name>
<proteinExistence type="predicted"/>